<feature type="non-terminal residue" evidence="1">
    <location>
        <position position="133"/>
    </location>
</feature>
<dbReference type="EMBL" id="JAXCGZ010010452">
    <property type="protein sequence ID" value="KAK7075540.1"/>
    <property type="molecule type" value="Genomic_DNA"/>
</dbReference>
<keyword evidence="2" id="KW-1185">Reference proteome</keyword>
<dbReference type="PANTHER" id="PTHR32026">
    <property type="entry name" value="METHYLTRANSFERASE-LIKE PROTEIN 24"/>
    <property type="match status" value="1"/>
</dbReference>
<reference evidence="1 2" key="1">
    <citation type="submission" date="2023-11" db="EMBL/GenBank/DDBJ databases">
        <title>Halocaridina rubra genome assembly.</title>
        <authorList>
            <person name="Smith C."/>
        </authorList>
    </citation>
    <scope>NUCLEOTIDE SEQUENCE [LARGE SCALE GENOMIC DNA]</scope>
    <source>
        <strain evidence="1">EP-1</strain>
        <tissue evidence="1">Whole</tissue>
    </source>
</reference>
<comment type="caution">
    <text evidence="1">The sequence shown here is derived from an EMBL/GenBank/DDBJ whole genome shotgun (WGS) entry which is preliminary data.</text>
</comment>
<evidence type="ECO:0000313" key="2">
    <source>
        <dbReference type="Proteomes" id="UP001381693"/>
    </source>
</evidence>
<protein>
    <submittedName>
        <fullName evidence="1">Uncharacterized protein</fullName>
    </submittedName>
</protein>
<dbReference type="PANTHER" id="PTHR32026:SF10">
    <property type="entry name" value="METHYLTRANSFERASE-LIKE PROTEIN 24-RELATED"/>
    <property type="match status" value="1"/>
</dbReference>
<feature type="non-terminal residue" evidence="1">
    <location>
        <position position="1"/>
    </location>
</feature>
<organism evidence="1 2">
    <name type="scientific">Halocaridina rubra</name>
    <name type="common">Hawaiian red shrimp</name>
    <dbReference type="NCBI Taxonomy" id="373956"/>
    <lineage>
        <taxon>Eukaryota</taxon>
        <taxon>Metazoa</taxon>
        <taxon>Ecdysozoa</taxon>
        <taxon>Arthropoda</taxon>
        <taxon>Crustacea</taxon>
        <taxon>Multicrustacea</taxon>
        <taxon>Malacostraca</taxon>
        <taxon>Eumalacostraca</taxon>
        <taxon>Eucarida</taxon>
        <taxon>Decapoda</taxon>
        <taxon>Pleocyemata</taxon>
        <taxon>Caridea</taxon>
        <taxon>Atyoidea</taxon>
        <taxon>Atyidae</taxon>
        <taxon>Halocaridina</taxon>
    </lineage>
</organism>
<proteinExistence type="predicted"/>
<dbReference type="Proteomes" id="UP001381693">
    <property type="component" value="Unassembled WGS sequence"/>
</dbReference>
<gene>
    <name evidence="1" type="ORF">SK128_022369</name>
</gene>
<accession>A0AAN8X057</accession>
<evidence type="ECO:0000313" key="1">
    <source>
        <dbReference type="EMBL" id="KAK7075540.1"/>
    </source>
</evidence>
<sequence>KSVYQLGRIYNRNSQFWKWLRENGGVDEEDSDSWKTHPLPSWISRSLDNPQRARYIHEIQQLHSLVTETQPTCQNVAEVGGIYNWKKNIMENEMTVCFDNDITPAKHDCTVYSFGLTGNDWTFEEEMQKMGCE</sequence>
<name>A0AAN8X057_HALRR</name>
<dbReference type="AlphaFoldDB" id="A0AAN8X057"/>
<dbReference type="InterPro" id="IPR026913">
    <property type="entry name" value="METTL24"/>
</dbReference>